<organism evidence="2 3">
    <name type="scientific">Embleya hyalina</name>
    <dbReference type="NCBI Taxonomy" id="516124"/>
    <lineage>
        <taxon>Bacteria</taxon>
        <taxon>Bacillati</taxon>
        <taxon>Actinomycetota</taxon>
        <taxon>Actinomycetes</taxon>
        <taxon>Kitasatosporales</taxon>
        <taxon>Streptomycetaceae</taxon>
        <taxon>Embleya</taxon>
    </lineage>
</organism>
<protein>
    <recommendedName>
        <fullName evidence="1">TniQ domain-containing protein</fullName>
    </recommendedName>
</protein>
<dbReference type="AlphaFoldDB" id="A0A401Z4U7"/>
<dbReference type="InterPro" id="IPR009492">
    <property type="entry name" value="TniQ"/>
</dbReference>
<keyword evidence="3" id="KW-1185">Reference proteome</keyword>
<reference evidence="2 3" key="1">
    <citation type="submission" date="2018-12" db="EMBL/GenBank/DDBJ databases">
        <title>Draft genome sequence of Embleya hyalina NBRC 13850T.</title>
        <authorList>
            <person name="Komaki H."/>
            <person name="Hosoyama A."/>
            <person name="Kimura A."/>
            <person name="Ichikawa N."/>
            <person name="Tamura T."/>
        </authorList>
    </citation>
    <scope>NUCLEOTIDE SEQUENCE [LARGE SCALE GENOMIC DNA]</scope>
    <source>
        <strain evidence="2 3">NBRC 13850</strain>
    </source>
</reference>
<feature type="domain" description="TniQ" evidence="1">
    <location>
        <begin position="16"/>
        <end position="147"/>
    </location>
</feature>
<evidence type="ECO:0000313" key="2">
    <source>
        <dbReference type="EMBL" id="GCE01846.1"/>
    </source>
</evidence>
<comment type="caution">
    <text evidence="2">The sequence shown here is derived from an EMBL/GenBank/DDBJ whole genome shotgun (WGS) entry which is preliminary data.</text>
</comment>
<name>A0A401Z4U7_9ACTN</name>
<accession>A0A401Z4U7</accession>
<evidence type="ECO:0000313" key="3">
    <source>
        <dbReference type="Proteomes" id="UP000286931"/>
    </source>
</evidence>
<dbReference type="EMBL" id="BIFH01000053">
    <property type="protein sequence ID" value="GCE01846.1"/>
    <property type="molecule type" value="Genomic_DNA"/>
</dbReference>
<dbReference type="Pfam" id="PF06527">
    <property type="entry name" value="TniQ"/>
    <property type="match status" value="1"/>
</dbReference>
<proteinExistence type="predicted"/>
<sequence>MRVEGRAGWGVSRPWPLAVRFVAEESTGSFLVRWAAANGRTLGDLLEDLGEGGQPPADPGSAEVYLSRPALAWLAAMTGRAVPVLRRALPGLRGPLLLPGEDARWHCPWTPAAGVLVRACPCCAGARGAADAWVLARDPWRVCLRHRRWTDGARARDPGWYDLRAVPEAVAAWRGLERLERRFGPTGVALVADAFAVAGWWWRRVPQARVWADRERRVGAGPGAVRTAALVMAPEVYAVARLLLRHERARGLTDHGGAGAGAELLAAAWVSAGPLGLSAAVAQQPVAEWLARHHRTLPPVPGERVPGRGGGMHRSAPVRAVAHERDDPRACLDDRTCLPWCWGDLRTRV</sequence>
<evidence type="ECO:0000259" key="1">
    <source>
        <dbReference type="Pfam" id="PF06527"/>
    </source>
</evidence>
<dbReference type="Proteomes" id="UP000286931">
    <property type="component" value="Unassembled WGS sequence"/>
</dbReference>
<gene>
    <name evidence="2" type="ORF">EHYA_09620</name>
</gene>